<dbReference type="SUPFAM" id="SSF57783">
    <property type="entry name" value="Zinc beta-ribbon"/>
    <property type="match status" value="1"/>
</dbReference>
<sequence length="306" mass="33949">MGLFDEVLDLKKELKQAMETSSFSDALDTLNKLEKIPATEDLLKKTEIGLFVGKLRSNHSAEVAKAAKEVVKKWKTDVVSKGKQEKTSRPSSPIQKKSVEERPKIVTKTAASTPTSQRSASPKTPKDDKERTVATDRVTLKSTGNKARDKCAEMIYAALATNSDADSEIISTTATNIEKNVFGEFEAVDSKYKAKMRSLYLNLKDRNNPSLRANVLNGEITVERLCTMSTADMASEERKAQDRAIHEENLFKTRGAGPTAAETDAFKCGKCGGRKCTYFQMQTRSADEPMTTFVTCTICENKWKFC</sequence>
<dbReference type="CDD" id="cd13749">
    <property type="entry name" value="Zn-ribbon_TFIIS"/>
    <property type="match status" value="1"/>
</dbReference>
<feature type="domain" description="TFIIS central" evidence="12">
    <location>
        <begin position="147"/>
        <end position="261"/>
    </location>
</feature>
<feature type="region of interest" description="Disordered" evidence="9">
    <location>
        <begin position="77"/>
        <end position="143"/>
    </location>
</feature>
<keyword evidence="8" id="KW-0238">DNA-binding</keyword>
<feature type="domain" description="TFIIS-type" evidence="10">
    <location>
        <begin position="264"/>
        <end position="304"/>
    </location>
</feature>
<comment type="subcellular location">
    <subcellularLocation>
        <location evidence="1 7 8">Nucleus</location>
    </subcellularLocation>
</comment>
<dbReference type="PROSITE" id="PS51319">
    <property type="entry name" value="TFIIS_N"/>
    <property type="match status" value="1"/>
</dbReference>
<dbReference type="EMBL" id="JASJQH010008239">
    <property type="protein sequence ID" value="KAK9694107.1"/>
    <property type="molecule type" value="Genomic_DNA"/>
</dbReference>
<dbReference type="InterPro" id="IPR035441">
    <property type="entry name" value="TFIIS/LEDGF_dom_sf"/>
</dbReference>
<dbReference type="NCBIfam" id="TIGR01385">
    <property type="entry name" value="TFSII"/>
    <property type="match status" value="1"/>
</dbReference>
<accession>A0ABR2VQM2</accession>
<dbReference type="Proteomes" id="UP001479436">
    <property type="component" value="Unassembled WGS sequence"/>
</dbReference>
<dbReference type="Pfam" id="PF08711">
    <property type="entry name" value="Med26"/>
    <property type="match status" value="1"/>
</dbReference>
<dbReference type="InterPro" id="IPR006289">
    <property type="entry name" value="TFSII"/>
</dbReference>
<keyword evidence="4 8" id="KW-0862">Zinc</keyword>
<dbReference type="SMART" id="SM00509">
    <property type="entry name" value="TFS2N"/>
    <property type="match status" value="1"/>
</dbReference>
<dbReference type="SMART" id="SM00440">
    <property type="entry name" value="ZnF_C2C2"/>
    <property type="match status" value="1"/>
</dbReference>
<evidence type="ECO:0000256" key="9">
    <source>
        <dbReference type="SAM" id="MobiDB-lite"/>
    </source>
</evidence>
<evidence type="ECO:0000313" key="13">
    <source>
        <dbReference type="EMBL" id="KAK9694107.1"/>
    </source>
</evidence>
<name>A0ABR2VQM2_9FUNG</name>
<keyword evidence="5 7" id="KW-0539">Nucleus</keyword>
<dbReference type="PIRSF" id="PIRSF006704">
    <property type="entry name" value="TF_IIS"/>
    <property type="match status" value="1"/>
</dbReference>
<feature type="domain" description="TFIIS N-terminal" evidence="11">
    <location>
        <begin position="5"/>
        <end position="81"/>
    </location>
</feature>
<dbReference type="Gene3D" id="2.20.25.10">
    <property type="match status" value="1"/>
</dbReference>
<protein>
    <recommendedName>
        <fullName evidence="8">Transcription elongation factor</fullName>
    </recommendedName>
</protein>
<keyword evidence="14" id="KW-1185">Reference proteome</keyword>
<evidence type="ECO:0000259" key="11">
    <source>
        <dbReference type="PROSITE" id="PS51319"/>
    </source>
</evidence>
<evidence type="ECO:0000256" key="1">
    <source>
        <dbReference type="ARBA" id="ARBA00004123"/>
    </source>
</evidence>
<feature type="compositionally biased region" description="Basic and acidic residues" evidence="9">
    <location>
        <begin position="77"/>
        <end position="88"/>
    </location>
</feature>
<comment type="function">
    <text evidence="8">Necessary for efficient RNA polymerase II transcription elongation past template-encoded arresting sites.</text>
</comment>
<evidence type="ECO:0000256" key="4">
    <source>
        <dbReference type="ARBA" id="ARBA00022833"/>
    </source>
</evidence>
<evidence type="ECO:0000259" key="10">
    <source>
        <dbReference type="PROSITE" id="PS51133"/>
    </source>
</evidence>
<comment type="caution">
    <text evidence="13">The sequence shown here is derived from an EMBL/GenBank/DDBJ whole genome shotgun (WGS) entry which is preliminary data.</text>
</comment>
<gene>
    <name evidence="13" type="primary">tfs1_3</name>
    <name evidence="13" type="ORF">K7432_013570</name>
</gene>
<dbReference type="PROSITE" id="PS51321">
    <property type="entry name" value="TFIIS_CENTRAL"/>
    <property type="match status" value="1"/>
</dbReference>
<feature type="compositionally biased region" description="Polar residues" evidence="9">
    <location>
        <begin position="109"/>
        <end position="122"/>
    </location>
</feature>
<dbReference type="SMART" id="SM00510">
    <property type="entry name" value="TFS2M"/>
    <property type="match status" value="1"/>
</dbReference>
<keyword evidence="3 6" id="KW-0863">Zinc-finger</keyword>
<dbReference type="PANTHER" id="PTHR11477:SF0">
    <property type="entry name" value="IP08861P-RELATED"/>
    <property type="match status" value="1"/>
</dbReference>
<evidence type="ECO:0000313" key="14">
    <source>
        <dbReference type="Proteomes" id="UP001479436"/>
    </source>
</evidence>
<dbReference type="SUPFAM" id="SSF46942">
    <property type="entry name" value="Elongation factor TFIIS domain 2"/>
    <property type="match status" value="1"/>
</dbReference>
<evidence type="ECO:0000256" key="2">
    <source>
        <dbReference type="ARBA" id="ARBA00022723"/>
    </source>
</evidence>
<keyword evidence="13" id="KW-0648">Protein biosynthesis</keyword>
<proteinExistence type="inferred from homology"/>
<evidence type="ECO:0000256" key="7">
    <source>
        <dbReference type="PROSITE-ProRule" id="PRU00649"/>
    </source>
</evidence>
<dbReference type="InterPro" id="IPR036575">
    <property type="entry name" value="TFIIS_cen_dom_sf"/>
</dbReference>
<dbReference type="Gene3D" id="1.20.930.10">
    <property type="entry name" value="Conserved domain common to transcription factors TFIIS, elongin A, CRSP70"/>
    <property type="match status" value="1"/>
</dbReference>
<dbReference type="InterPro" id="IPR003617">
    <property type="entry name" value="TFIIS/CRSP70_N_sub"/>
</dbReference>
<evidence type="ECO:0000256" key="8">
    <source>
        <dbReference type="RuleBase" id="RU368078"/>
    </source>
</evidence>
<evidence type="ECO:0000256" key="3">
    <source>
        <dbReference type="ARBA" id="ARBA00022771"/>
    </source>
</evidence>
<dbReference type="CDD" id="cd00183">
    <property type="entry name" value="TFIIS_I"/>
    <property type="match status" value="1"/>
</dbReference>
<dbReference type="PANTHER" id="PTHR11477">
    <property type="entry name" value="TRANSCRIPTION FACTOR S-II ZINC FINGER DOMAIN-CONTAINING PROTEIN"/>
    <property type="match status" value="1"/>
</dbReference>
<dbReference type="PROSITE" id="PS00466">
    <property type="entry name" value="ZF_TFIIS_1"/>
    <property type="match status" value="1"/>
</dbReference>
<dbReference type="PROSITE" id="PS51133">
    <property type="entry name" value="ZF_TFIIS_2"/>
    <property type="match status" value="1"/>
</dbReference>
<reference evidence="13 14" key="1">
    <citation type="submission" date="2023-04" db="EMBL/GenBank/DDBJ databases">
        <title>Genome of Basidiobolus ranarum AG-B5.</title>
        <authorList>
            <person name="Stajich J.E."/>
            <person name="Carter-House D."/>
            <person name="Gryganskyi A."/>
        </authorList>
    </citation>
    <scope>NUCLEOTIDE SEQUENCE [LARGE SCALE GENOMIC DNA]</scope>
    <source>
        <strain evidence="13 14">AG-B5</strain>
    </source>
</reference>
<comment type="similarity">
    <text evidence="8">Belongs to the TFS-II family.</text>
</comment>
<dbReference type="Gene3D" id="1.10.472.30">
    <property type="entry name" value="Transcription elongation factor S-II, central domain"/>
    <property type="match status" value="1"/>
</dbReference>
<dbReference type="InterPro" id="IPR035100">
    <property type="entry name" value="TF_IIS-typ"/>
</dbReference>
<keyword evidence="13" id="KW-0251">Elongation factor</keyword>
<dbReference type="SUPFAM" id="SSF47676">
    <property type="entry name" value="Conserved domain common to transcription factors TFIIS, elongin A, CRSP70"/>
    <property type="match status" value="1"/>
</dbReference>
<dbReference type="InterPro" id="IPR003618">
    <property type="entry name" value="TFIIS_cen_dom"/>
</dbReference>
<keyword evidence="8" id="KW-0804">Transcription</keyword>
<evidence type="ECO:0000256" key="6">
    <source>
        <dbReference type="PROSITE-ProRule" id="PRU00472"/>
    </source>
</evidence>
<dbReference type="InterPro" id="IPR001222">
    <property type="entry name" value="Znf_TFIIS"/>
</dbReference>
<dbReference type="GO" id="GO:0003746">
    <property type="term" value="F:translation elongation factor activity"/>
    <property type="evidence" value="ECO:0007669"/>
    <property type="project" value="UniProtKB-KW"/>
</dbReference>
<evidence type="ECO:0000256" key="5">
    <source>
        <dbReference type="ARBA" id="ARBA00023242"/>
    </source>
</evidence>
<evidence type="ECO:0000259" key="12">
    <source>
        <dbReference type="PROSITE" id="PS51321"/>
    </source>
</evidence>
<dbReference type="Pfam" id="PF01096">
    <property type="entry name" value="Zn_ribbon_TFIIS"/>
    <property type="match status" value="1"/>
</dbReference>
<keyword evidence="2 8" id="KW-0479">Metal-binding</keyword>
<organism evidence="13 14">
    <name type="scientific">Basidiobolus ranarum</name>
    <dbReference type="NCBI Taxonomy" id="34480"/>
    <lineage>
        <taxon>Eukaryota</taxon>
        <taxon>Fungi</taxon>
        <taxon>Fungi incertae sedis</taxon>
        <taxon>Zoopagomycota</taxon>
        <taxon>Entomophthoromycotina</taxon>
        <taxon>Basidiobolomycetes</taxon>
        <taxon>Basidiobolales</taxon>
        <taxon>Basidiobolaceae</taxon>
        <taxon>Basidiobolus</taxon>
    </lineage>
</organism>
<dbReference type="InterPro" id="IPR017923">
    <property type="entry name" value="TFIIS_N"/>
</dbReference>
<dbReference type="Pfam" id="PF07500">
    <property type="entry name" value="TFIIS_M"/>
    <property type="match status" value="1"/>
</dbReference>
<keyword evidence="8" id="KW-0805">Transcription regulation</keyword>
<feature type="compositionally biased region" description="Basic and acidic residues" evidence="9">
    <location>
        <begin position="124"/>
        <end position="134"/>
    </location>
</feature>